<dbReference type="OrthoDB" id="1879545at2759"/>
<dbReference type="GO" id="GO:0004864">
    <property type="term" value="F:protein phosphatase inhibitor activity"/>
    <property type="evidence" value="ECO:0007669"/>
    <property type="project" value="TreeGrafter"/>
</dbReference>
<evidence type="ECO:0000256" key="2">
    <source>
        <dbReference type="ARBA" id="ARBA00022589"/>
    </source>
</evidence>
<sequence>MRGHVESEYEVAVSADEIWAVYSSPDLPRLIVKLMPTRYQKIDVLEGDGTEGTIIRNYLVPANPQPLTWNEKFIKIDNKTRTKVLEGGWLDMGFTLYENIFTVIKKDKNSCIITQRTVFDVAEEFESNASLISSSWAMARAVANYVIQNHDQDGISCPCKNCKNLNNESCGTVHHCLQAILERKIL</sequence>
<accession>A0A2G5E4K8</accession>
<evidence type="ECO:0000256" key="1">
    <source>
        <dbReference type="ARBA" id="ARBA00009744"/>
    </source>
</evidence>
<dbReference type="Pfam" id="PF00407">
    <property type="entry name" value="Bet_v_1"/>
    <property type="match status" value="1"/>
</dbReference>
<dbReference type="SUPFAM" id="SSF55961">
    <property type="entry name" value="Bet v1-like"/>
    <property type="match status" value="1"/>
</dbReference>
<dbReference type="GO" id="GO:0038023">
    <property type="term" value="F:signaling receptor activity"/>
    <property type="evidence" value="ECO:0007669"/>
    <property type="project" value="TreeGrafter"/>
</dbReference>
<dbReference type="PANTHER" id="PTHR31213:SF19">
    <property type="entry name" value="BET V I_MAJOR LATEX PROTEIN DOMAIN-CONTAINING PROTEIN"/>
    <property type="match status" value="1"/>
</dbReference>
<dbReference type="InterPro" id="IPR000916">
    <property type="entry name" value="Bet_v_I/MLP"/>
</dbReference>
<reference evidence="4 5" key="1">
    <citation type="submission" date="2017-09" db="EMBL/GenBank/DDBJ databases">
        <title>WGS assembly of Aquilegia coerulea Goldsmith.</title>
        <authorList>
            <person name="Hodges S."/>
            <person name="Kramer E."/>
            <person name="Nordborg M."/>
            <person name="Tomkins J."/>
            <person name="Borevitz J."/>
            <person name="Derieg N."/>
            <person name="Yan J."/>
            <person name="Mihaltcheva S."/>
            <person name="Hayes R.D."/>
            <person name="Rokhsar D."/>
        </authorList>
    </citation>
    <scope>NUCLEOTIDE SEQUENCE [LARGE SCALE GENOMIC DNA]</scope>
    <source>
        <strain evidence="5">cv. Goldsmith</strain>
    </source>
</reference>
<dbReference type="GO" id="GO:0010427">
    <property type="term" value="F:abscisic acid binding"/>
    <property type="evidence" value="ECO:0007669"/>
    <property type="project" value="TreeGrafter"/>
</dbReference>
<comment type="similarity">
    <text evidence="1">Belongs to the BetVI family.</text>
</comment>
<proteinExistence type="inferred from homology"/>
<dbReference type="AlphaFoldDB" id="A0A2G5E4K8"/>
<feature type="domain" description="Bet v I/Major latex protein" evidence="3">
    <location>
        <begin position="2"/>
        <end position="147"/>
    </location>
</feature>
<dbReference type="GO" id="GO:0005634">
    <property type="term" value="C:nucleus"/>
    <property type="evidence" value="ECO:0007669"/>
    <property type="project" value="TreeGrafter"/>
</dbReference>
<dbReference type="EMBL" id="KZ305029">
    <property type="protein sequence ID" value="PIA50698.1"/>
    <property type="molecule type" value="Genomic_DNA"/>
</dbReference>
<dbReference type="Gene3D" id="3.30.530.20">
    <property type="match status" value="1"/>
</dbReference>
<dbReference type="PANTHER" id="PTHR31213">
    <property type="entry name" value="OS08G0374000 PROTEIN-RELATED"/>
    <property type="match status" value="1"/>
</dbReference>
<keyword evidence="2" id="KW-0017">Alkaloid metabolism</keyword>
<dbReference type="InterPro" id="IPR023393">
    <property type="entry name" value="START-like_dom_sf"/>
</dbReference>
<evidence type="ECO:0000259" key="3">
    <source>
        <dbReference type="Pfam" id="PF00407"/>
    </source>
</evidence>
<evidence type="ECO:0000313" key="4">
    <source>
        <dbReference type="EMBL" id="PIA50698.1"/>
    </source>
</evidence>
<dbReference type="Proteomes" id="UP000230069">
    <property type="component" value="Unassembled WGS sequence"/>
</dbReference>
<protein>
    <recommendedName>
        <fullName evidence="3">Bet v I/Major latex protein domain-containing protein</fullName>
    </recommendedName>
</protein>
<dbReference type="InParanoid" id="A0A2G5E4K8"/>
<evidence type="ECO:0000313" key="5">
    <source>
        <dbReference type="Proteomes" id="UP000230069"/>
    </source>
</evidence>
<organism evidence="4 5">
    <name type="scientific">Aquilegia coerulea</name>
    <name type="common">Rocky mountain columbine</name>
    <dbReference type="NCBI Taxonomy" id="218851"/>
    <lineage>
        <taxon>Eukaryota</taxon>
        <taxon>Viridiplantae</taxon>
        <taxon>Streptophyta</taxon>
        <taxon>Embryophyta</taxon>
        <taxon>Tracheophyta</taxon>
        <taxon>Spermatophyta</taxon>
        <taxon>Magnoliopsida</taxon>
        <taxon>Ranunculales</taxon>
        <taxon>Ranunculaceae</taxon>
        <taxon>Thalictroideae</taxon>
        <taxon>Aquilegia</taxon>
    </lineage>
</organism>
<keyword evidence="5" id="KW-1185">Reference proteome</keyword>
<name>A0A2G5E4K8_AQUCA</name>
<dbReference type="GO" id="GO:0009820">
    <property type="term" value="P:alkaloid metabolic process"/>
    <property type="evidence" value="ECO:0007669"/>
    <property type="project" value="UniProtKB-KW"/>
</dbReference>
<dbReference type="GO" id="GO:0009738">
    <property type="term" value="P:abscisic acid-activated signaling pathway"/>
    <property type="evidence" value="ECO:0007669"/>
    <property type="project" value="TreeGrafter"/>
</dbReference>
<gene>
    <name evidence="4" type="ORF">AQUCO_01200131v1</name>
</gene>
<dbReference type="GO" id="GO:0006952">
    <property type="term" value="P:defense response"/>
    <property type="evidence" value="ECO:0007669"/>
    <property type="project" value="InterPro"/>
</dbReference>
<dbReference type="GO" id="GO:0005737">
    <property type="term" value="C:cytoplasm"/>
    <property type="evidence" value="ECO:0007669"/>
    <property type="project" value="TreeGrafter"/>
</dbReference>
<dbReference type="InterPro" id="IPR050279">
    <property type="entry name" value="Plant_def-hormone_signal"/>
</dbReference>